<feature type="region of interest" description="Disordered" evidence="1">
    <location>
        <begin position="160"/>
        <end position="184"/>
    </location>
</feature>
<reference evidence="2" key="1">
    <citation type="submission" date="2023-06" db="EMBL/GenBank/DDBJ databases">
        <title>Genome-scale phylogeny and comparative genomics of the fungal order Sordariales.</title>
        <authorList>
            <consortium name="Lawrence Berkeley National Laboratory"/>
            <person name="Hensen N."/>
            <person name="Bonometti L."/>
            <person name="Westerberg I."/>
            <person name="Brannstrom I.O."/>
            <person name="Guillou S."/>
            <person name="Cros-Aarteil S."/>
            <person name="Calhoun S."/>
            <person name="Haridas S."/>
            <person name="Kuo A."/>
            <person name="Mondo S."/>
            <person name="Pangilinan J."/>
            <person name="Riley R."/>
            <person name="Labutti K."/>
            <person name="Andreopoulos B."/>
            <person name="Lipzen A."/>
            <person name="Chen C."/>
            <person name="Yanf M."/>
            <person name="Daum C."/>
            <person name="Ng V."/>
            <person name="Clum A."/>
            <person name="Steindorff A."/>
            <person name="Ohm R."/>
            <person name="Martin F."/>
            <person name="Silar P."/>
            <person name="Natvig D."/>
            <person name="Lalanne C."/>
            <person name="Gautier V."/>
            <person name="Ament-Velasquez S.L."/>
            <person name="Kruys A."/>
            <person name="Hutchinson M.I."/>
            <person name="Powell A.J."/>
            <person name="Barry K."/>
            <person name="Miller A.N."/>
            <person name="Grigoriev I.V."/>
            <person name="Debuchy R."/>
            <person name="Gladieux P."/>
            <person name="Thoren M.H."/>
            <person name="Johannesson H."/>
        </authorList>
    </citation>
    <scope>NUCLEOTIDE SEQUENCE</scope>
    <source>
        <strain evidence="2">PSN4</strain>
    </source>
</reference>
<accession>A0AAJ0BG48</accession>
<dbReference type="AlphaFoldDB" id="A0AAJ0BG48"/>
<feature type="region of interest" description="Disordered" evidence="1">
    <location>
        <begin position="1"/>
        <end position="24"/>
    </location>
</feature>
<protein>
    <submittedName>
        <fullName evidence="2">Uncharacterized protein</fullName>
    </submittedName>
</protein>
<comment type="caution">
    <text evidence="2">The sequence shown here is derived from an EMBL/GenBank/DDBJ whole genome shotgun (WGS) entry which is preliminary data.</text>
</comment>
<gene>
    <name evidence="2" type="ORF">QBC47DRAFT_212406</name>
</gene>
<dbReference type="Proteomes" id="UP001239445">
    <property type="component" value="Unassembled WGS sequence"/>
</dbReference>
<name>A0AAJ0BG48_9PEZI</name>
<feature type="compositionally biased region" description="Polar residues" evidence="1">
    <location>
        <begin position="7"/>
        <end position="17"/>
    </location>
</feature>
<proteinExistence type="predicted"/>
<sequence length="236" mass="25879">MLDDDSVSNNGSRTPQSCCLPFGSLPSNLSPQTVGHEEQGGVDVKMREAKKEARARSGRARISIRRGCLDWERGGRPTLPYLLRYGILPAGPIDHSPATATDNKRPFPVIAANKGQARFDALQPYRFGNAKCERPGFGEKKHLEMTKYEFRLAEFRRTRRAEPVPVSPPAQGRTRNPAGQVRRDSPLFGRTAWMASQRTARRQLMFLDGGPGGLGKRTVGTLAAHGSRLLMSAVGG</sequence>
<evidence type="ECO:0000313" key="2">
    <source>
        <dbReference type="EMBL" id="KAK1755241.1"/>
    </source>
</evidence>
<dbReference type="EMBL" id="MU839834">
    <property type="protein sequence ID" value="KAK1755241.1"/>
    <property type="molecule type" value="Genomic_DNA"/>
</dbReference>
<organism evidence="2 3">
    <name type="scientific">Echria macrotheca</name>
    <dbReference type="NCBI Taxonomy" id="438768"/>
    <lineage>
        <taxon>Eukaryota</taxon>
        <taxon>Fungi</taxon>
        <taxon>Dikarya</taxon>
        <taxon>Ascomycota</taxon>
        <taxon>Pezizomycotina</taxon>
        <taxon>Sordariomycetes</taxon>
        <taxon>Sordariomycetidae</taxon>
        <taxon>Sordariales</taxon>
        <taxon>Schizotheciaceae</taxon>
        <taxon>Echria</taxon>
    </lineage>
</organism>
<evidence type="ECO:0000256" key="1">
    <source>
        <dbReference type="SAM" id="MobiDB-lite"/>
    </source>
</evidence>
<evidence type="ECO:0000313" key="3">
    <source>
        <dbReference type="Proteomes" id="UP001239445"/>
    </source>
</evidence>
<keyword evidence="3" id="KW-1185">Reference proteome</keyword>